<evidence type="ECO:0000256" key="4">
    <source>
        <dbReference type="ARBA" id="ARBA00023139"/>
    </source>
</evidence>
<protein>
    <submittedName>
        <fullName evidence="8">Lipoprotein</fullName>
    </submittedName>
</protein>
<accession>A0ABS8CF99</accession>
<keyword evidence="4" id="KW-0564">Palmitate</keyword>
<organism evidence="8 9">
    <name type="scientific">Mesopusillimonas faecipullorum</name>
    <dbReference type="NCBI Taxonomy" id="2755040"/>
    <lineage>
        <taxon>Bacteria</taxon>
        <taxon>Pseudomonadati</taxon>
        <taxon>Pseudomonadota</taxon>
        <taxon>Betaproteobacteria</taxon>
        <taxon>Burkholderiales</taxon>
        <taxon>Alcaligenaceae</taxon>
        <taxon>Mesopusillimonas</taxon>
    </lineage>
</organism>
<dbReference type="Pfam" id="PF13627">
    <property type="entry name" value="LptM_cons"/>
    <property type="match status" value="1"/>
</dbReference>
<keyword evidence="5" id="KW-0998">Cell outer membrane</keyword>
<proteinExistence type="predicted"/>
<dbReference type="NCBIfam" id="NF047847">
    <property type="entry name" value="SS_mature_LptM"/>
    <property type="match status" value="1"/>
</dbReference>
<name>A0ABS8CF99_9BURK</name>
<gene>
    <name evidence="8" type="ORF">H0484_13055</name>
</gene>
<evidence type="ECO:0000256" key="7">
    <source>
        <dbReference type="SAM" id="MobiDB-lite"/>
    </source>
</evidence>
<evidence type="ECO:0000256" key="3">
    <source>
        <dbReference type="ARBA" id="ARBA00023136"/>
    </source>
</evidence>
<dbReference type="Proteomes" id="UP000776983">
    <property type="component" value="Unassembled WGS sequence"/>
</dbReference>
<keyword evidence="9" id="KW-1185">Reference proteome</keyword>
<keyword evidence="6 8" id="KW-0449">Lipoprotein</keyword>
<dbReference type="RefSeq" id="WP_226955090.1">
    <property type="nucleotide sequence ID" value="NZ_JACDXW010000007.1"/>
</dbReference>
<evidence type="ECO:0000313" key="9">
    <source>
        <dbReference type="Proteomes" id="UP000776983"/>
    </source>
</evidence>
<evidence type="ECO:0000256" key="5">
    <source>
        <dbReference type="ARBA" id="ARBA00023237"/>
    </source>
</evidence>
<sequence>MLASRPTAHAFSLSRIVAGFVLTAGLAACGYKGPLHMPPPPPDEASVMPPNSMPVEAPAPGTAN</sequence>
<keyword evidence="3" id="KW-0472">Membrane</keyword>
<evidence type="ECO:0000313" key="8">
    <source>
        <dbReference type="EMBL" id="MCB5364678.1"/>
    </source>
</evidence>
<evidence type="ECO:0000256" key="1">
    <source>
        <dbReference type="ARBA" id="ARBA00004459"/>
    </source>
</evidence>
<comment type="caution">
    <text evidence="8">The sequence shown here is derived from an EMBL/GenBank/DDBJ whole genome shotgun (WGS) entry which is preliminary data.</text>
</comment>
<dbReference type="PROSITE" id="PS51257">
    <property type="entry name" value="PROKAR_LIPOPROTEIN"/>
    <property type="match status" value="1"/>
</dbReference>
<keyword evidence="2" id="KW-0732">Signal</keyword>
<evidence type="ECO:0000256" key="6">
    <source>
        <dbReference type="ARBA" id="ARBA00023288"/>
    </source>
</evidence>
<reference evidence="8 9" key="1">
    <citation type="submission" date="2020-07" db="EMBL/GenBank/DDBJ databases">
        <title>Pusillimonas sp. nov., isolated from poultry manure in Taiwan.</title>
        <authorList>
            <person name="Lin S.-Y."/>
            <person name="Tang Y.-S."/>
            <person name="Young C.-C."/>
        </authorList>
    </citation>
    <scope>NUCLEOTIDE SEQUENCE [LARGE SCALE GENOMIC DNA]</scope>
    <source>
        <strain evidence="8 9">CC-YST705</strain>
    </source>
</reference>
<feature type="region of interest" description="Disordered" evidence="7">
    <location>
        <begin position="33"/>
        <end position="64"/>
    </location>
</feature>
<comment type="subcellular location">
    <subcellularLocation>
        <location evidence="1">Cell outer membrane</location>
        <topology evidence="1">Lipid-anchor</topology>
    </subcellularLocation>
</comment>
<dbReference type="InterPro" id="IPR032831">
    <property type="entry name" value="LptM_cons"/>
</dbReference>
<dbReference type="EMBL" id="JACDXW010000007">
    <property type="protein sequence ID" value="MCB5364678.1"/>
    <property type="molecule type" value="Genomic_DNA"/>
</dbReference>
<evidence type="ECO:0000256" key="2">
    <source>
        <dbReference type="ARBA" id="ARBA00022729"/>
    </source>
</evidence>